<dbReference type="CDD" id="cd00158">
    <property type="entry name" value="RHOD"/>
    <property type="match status" value="1"/>
</dbReference>
<dbReference type="SMART" id="SM00450">
    <property type="entry name" value="RHOD"/>
    <property type="match status" value="1"/>
</dbReference>
<accession>A0AAW1IMY5</accession>
<dbReference type="PANTHER" id="PTHR44542">
    <property type="entry name" value="THIOSULFATE SULFURTRANSFERASE 18"/>
    <property type="match status" value="1"/>
</dbReference>
<dbReference type="GO" id="GO:0003824">
    <property type="term" value="F:catalytic activity"/>
    <property type="evidence" value="ECO:0007669"/>
    <property type="project" value="InterPro"/>
</dbReference>
<dbReference type="Proteomes" id="UP001443914">
    <property type="component" value="Unassembled WGS sequence"/>
</dbReference>
<dbReference type="Gene3D" id="3.40.250.10">
    <property type="entry name" value="Rhodanese-like domain"/>
    <property type="match status" value="1"/>
</dbReference>
<dbReference type="Pfam" id="PF00581">
    <property type="entry name" value="Rhodanese"/>
    <property type="match status" value="1"/>
</dbReference>
<comment type="caution">
    <text evidence="2">The sequence shown here is derived from an EMBL/GenBank/DDBJ whole genome shotgun (WGS) entry which is preliminary data.</text>
</comment>
<evidence type="ECO:0000313" key="2">
    <source>
        <dbReference type="EMBL" id="KAK9690786.1"/>
    </source>
</evidence>
<dbReference type="AlphaFoldDB" id="A0AAW1IMY5"/>
<feature type="domain" description="Rhodanese" evidence="1">
    <location>
        <begin position="23"/>
        <end position="123"/>
    </location>
</feature>
<dbReference type="EMBL" id="JBDFQZ010000009">
    <property type="protein sequence ID" value="KAK9690786.1"/>
    <property type="molecule type" value="Genomic_DNA"/>
</dbReference>
<gene>
    <name evidence="2" type="ORF">RND81_09G153800</name>
</gene>
<sequence length="133" mass="14715">MAESQGPSVEIKNVDVYTAKGLSEIGYRYLDVRTEEEFEKGHVDGALNIPYMFKTEEGRVKNPNFLGQVLEKCKKDDRMIVACNAGGRGRKATTDLQQQGFEDVANIEGGYSAWIDAGFAGENAEKVACKFRP</sequence>
<name>A0AAW1IMY5_SAPOF</name>
<dbReference type="PROSITE" id="PS50206">
    <property type="entry name" value="RHODANESE_3"/>
    <property type="match status" value="1"/>
</dbReference>
<evidence type="ECO:0000313" key="3">
    <source>
        <dbReference type="Proteomes" id="UP001443914"/>
    </source>
</evidence>
<dbReference type="PANTHER" id="PTHR44542:SF14">
    <property type="entry name" value="PROTEIN HIGH ARSENIC CONTENT 1, MITOCHONDRIAL-RELATED"/>
    <property type="match status" value="1"/>
</dbReference>
<evidence type="ECO:0000259" key="1">
    <source>
        <dbReference type="PROSITE" id="PS50206"/>
    </source>
</evidence>
<dbReference type="InterPro" id="IPR036873">
    <property type="entry name" value="Rhodanese-like_dom_sf"/>
</dbReference>
<protein>
    <recommendedName>
        <fullName evidence="1">Rhodanese domain-containing protein</fullName>
    </recommendedName>
</protein>
<organism evidence="2 3">
    <name type="scientific">Saponaria officinalis</name>
    <name type="common">Common soapwort</name>
    <name type="synonym">Lychnis saponaria</name>
    <dbReference type="NCBI Taxonomy" id="3572"/>
    <lineage>
        <taxon>Eukaryota</taxon>
        <taxon>Viridiplantae</taxon>
        <taxon>Streptophyta</taxon>
        <taxon>Embryophyta</taxon>
        <taxon>Tracheophyta</taxon>
        <taxon>Spermatophyta</taxon>
        <taxon>Magnoliopsida</taxon>
        <taxon>eudicotyledons</taxon>
        <taxon>Gunneridae</taxon>
        <taxon>Pentapetalae</taxon>
        <taxon>Caryophyllales</taxon>
        <taxon>Caryophyllaceae</taxon>
        <taxon>Caryophylleae</taxon>
        <taxon>Saponaria</taxon>
    </lineage>
</organism>
<dbReference type="InterPro" id="IPR044684">
    <property type="entry name" value="STR17/STR18/HARC1-like"/>
</dbReference>
<dbReference type="SUPFAM" id="SSF52821">
    <property type="entry name" value="Rhodanese/Cell cycle control phosphatase"/>
    <property type="match status" value="1"/>
</dbReference>
<dbReference type="InterPro" id="IPR001763">
    <property type="entry name" value="Rhodanese-like_dom"/>
</dbReference>
<keyword evidence="3" id="KW-1185">Reference proteome</keyword>
<proteinExistence type="predicted"/>
<reference evidence="2" key="1">
    <citation type="submission" date="2024-03" db="EMBL/GenBank/DDBJ databases">
        <title>WGS assembly of Saponaria officinalis var. Norfolk2.</title>
        <authorList>
            <person name="Jenkins J."/>
            <person name="Shu S."/>
            <person name="Grimwood J."/>
            <person name="Barry K."/>
            <person name="Goodstein D."/>
            <person name="Schmutz J."/>
            <person name="Leebens-Mack J."/>
            <person name="Osbourn A."/>
        </authorList>
    </citation>
    <scope>NUCLEOTIDE SEQUENCE [LARGE SCALE GENOMIC DNA]</scope>
    <source>
        <strain evidence="2">JIC</strain>
    </source>
</reference>